<keyword evidence="2" id="KW-1133">Transmembrane helix</keyword>
<gene>
    <name evidence="5" type="primary">LOC115756665</name>
</gene>
<protein>
    <submittedName>
        <fullName evidence="5">Zinc finger protein 219-like isoform X2</fullName>
    </submittedName>
</protein>
<accession>A0ABM3HY72</accession>
<evidence type="ECO:0000256" key="3">
    <source>
        <dbReference type="SAM" id="SignalP"/>
    </source>
</evidence>
<dbReference type="Proteomes" id="UP000827889">
    <property type="component" value="Chromosome 9"/>
</dbReference>
<proteinExistence type="predicted"/>
<sequence length="178" mass="18452">MASSRGRMSALLSLCCLFSTDFTQSEARELRPSDHGLQYQDPPPAGAKPAPEMASFFGASPPSPPSSNSSASSPGMALPNAMNSSNDPWWRGGGYGGGGGEGGRGRRDRVRGALLVASIVCGITGIVLLLASGLFFLFKFRKEGSDPAAAAAPPPPPLWPPLPLPPLVASGRAEDYKK</sequence>
<dbReference type="PANTHER" id="PTHR37189">
    <property type="entry name" value="CONCANAVALIN A-LIKE LECTIN/GLUCANASE DOMAIN-CONTAINING PROTEIN-RELATED"/>
    <property type="match status" value="1"/>
</dbReference>
<feature type="compositionally biased region" description="Low complexity" evidence="1">
    <location>
        <begin position="55"/>
        <end position="75"/>
    </location>
</feature>
<keyword evidence="2" id="KW-0812">Transmembrane</keyword>
<feature type="region of interest" description="Disordered" evidence="1">
    <location>
        <begin position="146"/>
        <end position="178"/>
    </location>
</feature>
<keyword evidence="2" id="KW-0472">Membrane</keyword>
<name>A0ABM3HY72_9MYRT</name>
<feature type="region of interest" description="Disordered" evidence="1">
    <location>
        <begin position="26"/>
        <end position="83"/>
    </location>
</feature>
<dbReference type="GeneID" id="115756665"/>
<organism evidence="4 5">
    <name type="scientific">Rhodamnia argentea</name>
    <dbReference type="NCBI Taxonomy" id="178133"/>
    <lineage>
        <taxon>Eukaryota</taxon>
        <taxon>Viridiplantae</taxon>
        <taxon>Streptophyta</taxon>
        <taxon>Embryophyta</taxon>
        <taxon>Tracheophyta</taxon>
        <taxon>Spermatophyta</taxon>
        <taxon>Magnoliopsida</taxon>
        <taxon>eudicotyledons</taxon>
        <taxon>Gunneridae</taxon>
        <taxon>Pentapetalae</taxon>
        <taxon>rosids</taxon>
        <taxon>malvids</taxon>
        <taxon>Myrtales</taxon>
        <taxon>Myrtaceae</taxon>
        <taxon>Myrtoideae</taxon>
        <taxon>Myrteae</taxon>
        <taxon>Australasian group</taxon>
        <taxon>Rhodamnia</taxon>
    </lineage>
</organism>
<feature type="transmembrane region" description="Helical" evidence="2">
    <location>
        <begin position="113"/>
        <end position="138"/>
    </location>
</feature>
<dbReference type="PANTHER" id="PTHR37189:SF4">
    <property type="entry name" value="TRANSMEMBRANE PROTEIN"/>
    <property type="match status" value="1"/>
</dbReference>
<evidence type="ECO:0000256" key="1">
    <source>
        <dbReference type="SAM" id="MobiDB-lite"/>
    </source>
</evidence>
<evidence type="ECO:0000313" key="4">
    <source>
        <dbReference type="Proteomes" id="UP000827889"/>
    </source>
</evidence>
<evidence type="ECO:0000313" key="5">
    <source>
        <dbReference type="RefSeq" id="XP_048141545.1"/>
    </source>
</evidence>
<keyword evidence="3" id="KW-0732">Signal</keyword>
<reference evidence="5" key="1">
    <citation type="submission" date="2025-08" db="UniProtKB">
        <authorList>
            <consortium name="RefSeq"/>
        </authorList>
    </citation>
    <scope>IDENTIFICATION</scope>
    <source>
        <tissue evidence="5">Leaf</tissue>
    </source>
</reference>
<feature type="compositionally biased region" description="Pro residues" evidence="1">
    <location>
        <begin position="152"/>
        <end position="166"/>
    </location>
</feature>
<feature type="signal peptide" evidence="3">
    <location>
        <begin position="1"/>
        <end position="27"/>
    </location>
</feature>
<evidence type="ECO:0000256" key="2">
    <source>
        <dbReference type="SAM" id="Phobius"/>
    </source>
</evidence>
<feature type="chain" id="PRO_5045077411" evidence="3">
    <location>
        <begin position="28"/>
        <end position="178"/>
    </location>
</feature>
<dbReference type="RefSeq" id="XP_048141545.1">
    <property type="nucleotide sequence ID" value="XM_048285588.1"/>
</dbReference>
<keyword evidence="4" id="KW-1185">Reference proteome</keyword>